<dbReference type="STRING" id="121292.AU252_21830"/>
<dbReference type="SUPFAM" id="SSF54593">
    <property type="entry name" value="Glyoxalase/Bleomycin resistance protein/Dihydroxybiphenyl dioxygenase"/>
    <property type="match status" value="2"/>
</dbReference>
<evidence type="ECO:0000313" key="2">
    <source>
        <dbReference type="EMBL" id="ALV43483.1"/>
    </source>
</evidence>
<dbReference type="InterPro" id="IPR029068">
    <property type="entry name" value="Glyas_Bleomycin-R_OHBP_Dase"/>
</dbReference>
<dbReference type="InterPro" id="IPR041581">
    <property type="entry name" value="Glyoxalase_6"/>
</dbReference>
<name>A0A0U3QPN3_9MICC</name>
<dbReference type="InterPro" id="IPR052164">
    <property type="entry name" value="Anthracycline_SecMetBiosynth"/>
</dbReference>
<sequence length="281" mass="29812">MAQQPEVTGRSYPAGVPCWVDTEQPDVEAAMQFYGGIFGWEFEDTAPSGGTGRYVIATLDGQEAGAITGPGTGAAMWNTYVSVDEADAAARHLLSVGATLKSAPADAGSGGVQAVLADPEGAEFRIWQARERLGAQAVNLPGGWNFSDLHTTDTEGAIAFYTKAFGWQFDDLGFGTMIRRPGYGDHLEATVDPTIRDRQSGDLVPSGFEDAVAWLAAAAPGERPQWHVTFTVADRDRAAETAERLGAVILGQDDNEWTRTVLIRDPGGAVFTASQYTPPAG</sequence>
<dbReference type="EMBL" id="CP013747">
    <property type="protein sequence ID" value="ALV43483.1"/>
    <property type="molecule type" value="Genomic_DNA"/>
</dbReference>
<feature type="domain" description="VOC" evidence="1">
    <location>
        <begin position="143"/>
        <end position="276"/>
    </location>
</feature>
<dbReference type="RefSeq" id="WP_058932499.1">
    <property type="nucleotide sequence ID" value="NZ_CP013747.1"/>
</dbReference>
<dbReference type="AlphaFoldDB" id="A0A0U3QPN3"/>
<reference evidence="2 3" key="1">
    <citation type="submission" date="2015-12" db="EMBL/GenBank/DDBJ databases">
        <authorList>
            <person name="Shamseldin A."/>
            <person name="Moawad H."/>
            <person name="Abd El-Rahim W.M."/>
            <person name="Sadowsky M.J."/>
        </authorList>
    </citation>
    <scope>NUCLEOTIDE SEQUENCE [LARGE SCALE GENOMIC DNA]</scope>
    <source>
        <strain evidence="2 3">Ar51</strain>
    </source>
</reference>
<accession>A0A0U3QPN3</accession>
<gene>
    <name evidence="2" type="ORF">AU252_21830</name>
</gene>
<dbReference type="Gene3D" id="3.10.180.10">
    <property type="entry name" value="2,3-Dihydroxybiphenyl 1,2-Dioxygenase, domain 1"/>
    <property type="match status" value="2"/>
</dbReference>
<organism evidence="2">
    <name type="scientific">Pseudarthrobacter sulfonivorans</name>
    <dbReference type="NCBI Taxonomy" id="121292"/>
    <lineage>
        <taxon>Bacteria</taxon>
        <taxon>Bacillati</taxon>
        <taxon>Actinomycetota</taxon>
        <taxon>Actinomycetes</taxon>
        <taxon>Micrococcales</taxon>
        <taxon>Micrococcaceae</taxon>
        <taxon>Pseudarthrobacter</taxon>
    </lineage>
</organism>
<dbReference type="PANTHER" id="PTHR33993:SF14">
    <property type="entry name" value="GB|AAF24581.1"/>
    <property type="match status" value="1"/>
</dbReference>
<proteinExistence type="predicted"/>
<dbReference type="Pfam" id="PF18029">
    <property type="entry name" value="Glyoxalase_6"/>
    <property type="match status" value="2"/>
</dbReference>
<dbReference type="InterPro" id="IPR037523">
    <property type="entry name" value="VOC_core"/>
</dbReference>
<dbReference type="Proteomes" id="UP000065151">
    <property type="component" value="Chromosome"/>
</dbReference>
<feature type="domain" description="VOC" evidence="1">
    <location>
        <begin position="16"/>
        <end position="129"/>
    </location>
</feature>
<protein>
    <submittedName>
        <fullName evidence="2">Glyoxalase</fullName>
    </submittedName>
</protein>
<dbReference type="CDD" id="cd07247">
    <property type="entry name" value="SgaA_N_like"/>
    <property type="match status" value="1"/>
</dbReference>
<dbReference type="KEGG" id="psul:AU252_21830"/>
<evidence type="ECO:0000259" key="1">
    <source>
        <dbReference type="PROSITE" id="PS51819"/>
    </source>
</evidence>
<evidence type="ECO:0000313" key="3">
    <source>
        <dbReference type="Proteomes" id="UP000065151"/>
    </source>
</evidence>
<dbReference type="PROSITE" id="PS51819">
    <property type="entry name" value="VOC"/>
    <property type="match status" value="2"/>
</dbReference>
<dbReference type="PANTHER" id="PTHR33993">
    <property type="entry name" value="GLYOXALASE-RELATED"/>
    <property type="match status" value="1"/>
</dbReference>